<comment type="caution">
    <text evidence="2">The sequence shown here is derived from an EMBL/GenBank/DDBJ whole genome shotgun (WGS) entry which is preliminary data.</text>
</comment>
<accession>A0AA36DUG8</accession>
<keyword evidence="4" id="KW-1185">Reference proteome</keyword>
<protein>
    <recommendedName>
        <fullName evidence="1">DUF5675 domain-containing protein</fullName>
    </recommendedName>
</protein>
<evidence type="ECO:0000313" key="2">
    <source>
        <dbReference type="EMBL" id="CAJ0592279.1"/>
    </source>
</evidence>
<evidence type="ECO:0000313" key="4">
    <source>
        <dbReference type="Proteomes" id="UP001176961"/>
    </source>
</evidence>
<feature type="domain" description="DUF5675" evidence="1">
    <location>
        <begin position="5"/>
        <end position="103"/>
    </location>
</feature>
<dbReference type="InterPro" id="IPR043732">
    <property type="entry name" value="DUF5675"/>
</dbReference>
<proteinExistence type="predicted"/>
<dbReference type="AlphaFoldDB" id="A0AA36DUG8"/>
<reference evidence="2" key="1">
    <citation type="submission" date="2023-07" db="EMBL/GenBank/DDBJ databases">
        <authorList>
            <consortium name="CYATHOMIX"/>
        </authorList>
    </citation>
    <scope>NUCLEOTIDE SEQUENCE</scope>
    <source>
        <strain evidence="2">N/A</strain>
    </source>
</reference>
<gene>
    <name evidence="2" type="ORF">CYNAS_LOCUS4262</name>
    <name evidence="3" type="ORF">CYNAS_LOCUS4263</name>
</gene>
<evidence type="ECO:0000313" key="3">
    <source>
        <dbReference type="EMBL" id="CAJ0592280.1"/>
    </source>
</evidence>
<dbReference type="EMBL" id="CATQJL010000056">
    <property type="protein sequence ID" value="CAJ0592280.1"/>
    <property type="molecule type" value="Genomic_DNA"/>
</dbReference>
<evidence type="ECO:0000259" key="1">
    <source>
        <dbReference type="Pfam" id="PF18925"/>
    </source>
</evidence>
<sequence>MNSLETVGYIEHDGLFLAFTLEPSKDNKKHPCIPFGTFNIMREYPSSKFGMVPALMKVPYRTGILIHSGNVASQSQGCILVGDDIENSPRGCHFITHSKVTLSMLHWKFGFISFGSHGGKVLNSFAATKYVCKYIRKDAQSIDDENKLPVSIRPFSPLISNGIGFHVYKDLSENDILDLFRKGSVTLLDAAGNPKVFPIPTYYRRKLLYDVSRIYSVDSSQFADTEQLDGVNRFYYDVQSMQLQEFSQEYKDFISSAKLYDIKTNFRLIPKKIYYNVRYEEYLNAVKYTRDALINILSNFKNIITDDKISQIAAVTHRNYPAAHVLFQSLQAEFRCDNFTRASEYIGFYRCRFIPYTLLAHDNNFHAATVHASDYSENELHKIAPDVVHYEHDEFKPSVRLRSLPDGKVEKILEDEIVIPQDISADSLSVESLNQAGVNLVEVPSNFINPTVEQQTANGLTIVNQIVNSEYAAHAAPVPEPSPTPTPTPNE</sequence>
<dbReference type="EMBL" id="CATQJL010000056">
    <property type="protein sequence ID" value="CAJ0592279.1"/>
    <property type="molecule type" value="Genomic_DNA"/>
</dbReference>
<dbReference type="Pfam" id="PF18925">
    <property type="entry name" value="DUF5675"/>
    <property type="match status" value="1"/>
</dbReference>
<dbReference type="Proteomes" id="UP001176961">
    <property type="component" value="Unassembled WGS sequence"/>
</dbReference>
<organism evidence="2 4">
    <name type="scientific">Cylicocyclus nassatus</name>
    <name type="common">Nematode worm</name>
    <dbReference type="NCBI Taxonomy" id="53992"/>
    <lineage>
        <taxon>Eukaryota</taxon>
        <taxon>Metazoa</taxon>
        <taxon>Ecdysozoa</taxon>
        <taxon>Nematoda</taxon>
        <taxon>Chromadorea</taxon>
        <taxon>Rhabditida</taxon>
        <taxon>Rhabditina</taxon>
        <taxon>Rhabditomorpha</taxon>
        <taxon>Strongyloidea</taxon>
        <taxon>Strongylidae</taxon>
        <taxon>Cylicocyclus</taxon>
    </lineage>
</organism>
<name>A0AA36DUG8_CYLNA</name>